<feature type="transmembrane region" description="Helical" evidence="2">
    <location>
        <begin position="174"/>
        <end position="195"/>
    </location>
</feature>
<dbReference type="Proteomes" id="UP000606194">
    <property type="component" value="Unassembled WGS sequence"/>
</dbReference>
<keyword evidence="2" id="KW-1133">Transmembrane helix</keyword>
<dbReference type="InterPro" id="IPR021941">
    <property type="entry name" value="DUF3556_TM"/>
</dbReference>
<dbReference type="EMBL" id="BMTL01000036">
    <property type="protein sequence ID" value="GGS19292.1"/>
    <property type="molecule type" value="Genomic_DNA"/>
</dbReference>
<reference evidence="3" key="2">
    <citation type="submission" date="2020-09" db="EMBL/GenBank/DDBJ databases">
        <authorList>
            <person name="Sun Q."/>
            <person name="Ohkuma M."/>
        </authorList>
    </citation>
    <scope>NUCLEOTIDE SEQUENCE</scope>
    <source>
        <strain evidence="3">JCM 4386</strain>
    </source>
</reference>
<feature type="transmembrane region" description="Helical" evidence="2">
    <location>
        <begin position="215"/>
        <end position="239"/>
    </location>
</feature>
<feature type="transmembrane region" description="Helical" evidence="2">
    <location>
        <begin position="245"/>
        <end position="264"/>
    </location>
</feature>
<dbReference type="Pfam" id="PF12077">
    <property type="entry name" value="DUF3556"/>
    <property type="match status" value="1"/>
</dbReference>
<feature type="region of interest" description="Disordered" evidence="1">
    <location>
        <begin position="558"/>
        <end position="605"/>
    </location>
</feature>
<evidence type="ECO:0000256" key="2">
    <source>
        <dbReference type="SAM" id="Phobius"/>
    </source>
</evidence>
<keyword evidence="4" id="KW-1185">Reference proteome</keyword>
<accession>A0A918L8S8</accession>
<feature type="transmembrane region" description="Helical" evidence="2">
    <location>
        <begin position="342"/>
        <end position="361"/>
    </location>
</feature>
<evidence type="ECO:0000313" key="4">
    <source>
        <dbReference type="Proteomes" id="UP000606194"/>
    </source>
</evidence>
<feature type="transmembrane region" description="Helical" evidence="2">
    <location>
        <begin position="285"/>
        <end position="306"/>
    </location>
</feature>
<keyword evidence="2" id="KW-0472">Membrane</keyword>
<feature type="compositionally biased region" description="Pro residues" evidence="1">
    <location>
        <begin position="580"/>
        <end position="590"/>
    </location>
</feature>
<comment type="caution">
    <text evidence="3">The sequence shown here is derived from an EMBL/GenBank/DDBJ whole genome shotgun (WGS) entry which is preliminary data.</text>
</comment>
<feature type="transmembrane region" description="Helical" evidence="2">
    <location>
        <begin position="44"/>
        <end position="62"/>
    </location>
</feature>
<feature type="transmembrane region" description="Helical" evidence="2">
    <location>
        <begin position="367"/>
        <end position="385"/>
    </location>
</feature>
<sequence length="605" mass="66417">MGFIEPDLPSVDAGAFRSMPRGERLKVLTRHWVEHGFGSPSSVYLLYVAKCLLYAAGGAYVISLTPGIGSLADFSAWWSEPVVYQKLVVFTLLWEVTGLGCGSGPLTARFNPPIGSVLYWLRPGTVRLPPWPAAVPLTRGDRRTGADVLLYAGVLVSAGWLISRPGDGTTVDGFGHVGLLDPSAAIPLIACLAALGLRDKTVFLAARGEQYGLSLLVFFFPYGDMFIGFKLVMLAIWWGAATSKLNHHFPYVVATMMSNSPVLRSRRAKRLLYRDPPGDLRPSRVPFLLAHIGTATEYLVPLGLVFFSDGGFWTWAALIYMVVFHLNILSTVPMGVPLEWNLFFVFSLFFLFGAHTDVTVWQLHSPWLLVVLLPSLLFVPVLGNLRPDLVSFLPAMRYYAGNWATSTWIFTGDARDRLEAGLTTACRLPDRQLERLYDADTAMFMGQKSPAWRSMHSHGRAHNGLVDRVTDGQSDTVTVDGELIAGFAIGWNFGEGHFHGAQLLRAVQARCGFAPGEVRVIVLEGQPIHRRTQAYEVHDAALGLLEKGQVKVRDMLDRQPWPTDGPHYPVYDVESFGPLRPTPGGPPHPVPRASGTGELSADPAS</sequence>
<organism evidence="3 4">
    <name type="scientific">Streptomyces humidus</name>
    <dbReference type="NCBI Taxonomy" id="52259"/>
    <lineage>
        <taxon>Bacteria</taxon>
        <taxon>Bacillati</taxon>
        <taxon>Actinomycetota</taxon>
        <taxon>Actinomycetes</taxon>
        <taxon>Kitasatosporales</taxon>
        <taxon>Streptomycetaceae</taxon>
        <taxon>Streptomyces</taxon>
    </lineage>
</organism>
<evidence type="ECO:0000256" key="1">
    <source>
        <dbReference type="SAM" id="MobiDB-lite"/>
    </source>
</evidence>
<proteinExistence type="predicted"/>
<reference evidence="3" key="1">
    <citation type="journal article" date="2014" name="Int. J. Syst. Evol. Microbiol.">
        <title>Complete genome sequence of Corynebacterium casei LMG S-19264T (=DSM 44701T), isolated from a smear-ripened cheese.</title>
        <authorList>
            <consortium name="US DOE Joint Genome Institute (JGI-PGF)"/>
            <person name="Walter F."/>
            <person name="Albersmeier A."/>
            <person name="Kalinowski J."/>
            <person name="Ruckert C."/>
        </authorList>
    </citation>
    <scope>NUCLEOTIDE SEQUENCE</scope>
    <source>
        <strain evidence="3">JCM 4386</strain>
    </source>
</reference>
<evidence type="ECO:0000313" key="3">
    <source>
        <dbReference type="EMBL" id="GGS19292.1"/>
    </source>
</evidence>
<dbReference type="RefSeq" id="WP_190153184.1">
    <property type="nucleotide sequence ID" value="NZ_BMTL01000036.1"/>
</dbReference>
<feature type="transmembrane region" description="Helical" evidence="2">
    <location>
        <begin position="312"/>
        <end position="330"/>
    </location>
</feature>
<keyword evidence="2" id="KW-0812">Transmembrane</keyword>
<gene>
    <name evidence="3" type="ORF">GCM10010269_67900</name>
</gene>
<dbReference type="AlphaFoldDB" id="A0A918L8S8"/>
<protein>
    <submittedName>
        <fullName evidence="3">Membrane protein</fullName>
    </submittedName>
</protein>
<feature type="transmembrane region" description="Helical" evidence="2">
    <location>
        <begin position="144"/>
        <end position="162"/>
    </location>
</feature>
<name>A0A918L8S8_9ACTN</name>